<feature type="domain" description="Beta-defensin-like" evidence="2">
    <location>
        <begin position="23"/>
        <end position="55"/>
    </location>
</feature>
<keyword evidence="1" id="KW-0732">Signal</keyword>
<reference evidence="3" key="2">
    <citation type="submission" date="2025-09" db="UniProtKB">
        <authorList>
            <consortium name="Ensembl"/>
        </authorList>
    </citation>
    <scope>IDENTIFICATION</scope>
</reference>
<organism evidence="3 4">
    <name type="scientific">Calidris pygmaea</name>
    <name type="common">Spoon-billed sandpiper</name>
    <dbReference type="NCBI Taxonomy" id="425635"/>
    <lineage>
        <taxon>Eukaryota</taxon>
        <taxon>Metazoa</taxon>
        <taxon>Chordata</taxon>
        <taxon>Craniata</taxon>
        <taxon>Vertebrata</taxon>
        <taxon>Euteleostomi</taxon>
        <taxon>Archelosauria</taxon>
        <taxon>Archosauria</taxon>
        <taxon>Dinosauria</taxon>
        <taxon>Saurischia</taxon>
        <taxon>Theropoda</taxon>
        <taxon>Coelurosauria</taxon>
        <taxon>Aves</taxon>
        <taxon>Neognathae</taxon>
        <taxon>Neoaves</taxon>
        <taxon>Charadriiformes</taxon>
        <taxon>Scolopacidae</taxon>
        <taxon>Calidris</taxon>
    </lineage>
</organism>
<keyword evidence="4" id="KW-1185">Reference proteome</keyword>
<feature type="chain" id="PRO_5034230549" description="Beta-defensin-like domain-containing protein" evidence="1">
    <location>
        <begin position="21"/>
        <end position="59"/>
    </location>
</feature>
<dbReference type="Ensembl" id="ENSCPGT00000023372.1">
    <property type="protein sequence ID" value="ENSCPGP00000021337.1"/>
    <property type="gene ID" value="ENSCPGG00000014897.1"/>
</dbReference>
<dbReference type="AlphaFoldDB" id="A0A8C3PR35"/>
<protein>
    <recommendedName>
        <fullName evidence="2">Beta-defensin-like domain-containing protein</fullName>
    </recommendedName>
</protein>
<evidence type="ECO:0000259" key="2">
    <source>
        <dbReference type="Pfam" id="PF00711"/>
    </source>
</evidence>
<dbReference type="InterPro" id="IPR001855">
    <property type="entry name" value="Defensin_beta-like"/>
</dbReference>
<evidence type="ECO:0000313" key="4">
    <source>
        <dbReference type="Proteomes" id="UP000694419"/>
    </source>
</evidence>
<name>A0A8C3PR35_9CHAR</name>
<evidence type="ECO:0000256" key="1">
    <source>
        <dbReference type="SAM" id="SignalP"/>
    </source>
</evidence>
<dbReference type="Proteomes" id="UP000694419">
    <property type="component" value="Unplaced"/>
</dbReference>
<dbReference type="GO" id="GO:0006952">
    <property type="term" value="P:defense response"/>
    <property type="evidence" value="ECO:0007669"/>
    <property type="project" value="InterPro"/>
</dbReference>
<evidence type="ECO:0000313" key="3">
    <source>
        <dbReference type="Ensembl" id="ENSCPGP00000021337.1"/>
    </source>
</evidence>
<accession>A0A8C3PR35</accession>
<reference evidence="3" key="1">
    <citation type="submission" date="2025-08" db="UniProtKB">
        <authorList>
            <consortium name="Ensembl"/>
        </authorList>
    </citation>
    <scope>IDENTIFICATION</scope>
</reference>
<dbReference type="SUPFAM" id="SSF57392">
    <property type="entry name" value="Defensin-like"/>
    <property type="match status" value="1"/>
</dbReference>
<dbReference type="GO" id="GO:0005576">
    <property type="term" value="C:extracellular region"/>
    <property type="evidence" value="ECO:0007669"/>
    <property type="project" value="InterPro"/>
</dbReference>
<dbReference type="Pfam" id="PF00711">
    <property type="entry name" value="Defensin_beta"/>
    <property type="match status" value="1"/>
</dbReference>
<proteinExistence type="predicted"/>
<sequence>MKILYLLFSIFLLLIQGSAGNQFGCRQRGGYCTLGRCPRIHISLGRCSIFYACCKNVWG</sequence>
<feature type="signal peptide" evidence="1">
    <location>
        <begin position="1"/>
        <end position="20"/>
    </location>
</feature>